<dbReference type="Proteomes" id="UP000198403">
    <property type="component" value="Unassembled WGS sequence"/>
</dbReference>
<keyword evidence="3" id="KW-1185">Reference proteome</keyword>
<evidence type="ECO:0008006" key="4">
    <source>
        <dbReference type="Google" id="ProtNLM"/>
    </source>
</evidence>
<dbReference type="AlphaFoldDB" id="A0A239AF19"/>
<evidence type="ECO:0000256" key="1">
    <source>
        <dbReference type="SAM" id="Phobius"/>
    </source>
</evidence>
<feature type="transmembrane region" description="Helical" evidence="1">
    <location>
        <begin position="216"/>
        <end position="233"/>
    </location>
</feature>
<evidence type="ECO:0000313" key="2">
    <source>
        <dbReference type="EMBL" id="SNR94150.1"/>
    </source>
</evidence>
<feature type="transmembrane region" description="Helical" evidence="1">
    <location>
        <begin position="158"/>
        <end position="179"/>
    </location>
</feature>
<organism evidence="2 3">
    <name type="scientific">Blastococcus mobilis</name>
    <dbReference type="NCBI Taxonomy" id="1938746"/>
    <lineage>
        <taxon>Bacteria</taxon>
        <taxon>Bacillati</taxon>
        <taxon>Actinomycetota</taxon>
        <taxon>Actinomycetes</taxon>
        <taxon>Geodermatophilales</taxon>
        <taxon>Geodermatophilaceae</taxon>
        <taxon>Blastococcus</taxon>
    </lineage>
</organism>
<proteinExistence type="predicted"/>
<gene>
    <name evidence="2" type="ORF">SAMN06272737_14317</name>
</gene>
<protein>
    <recommendedName>
        <fullName evidence="4">DUF5058 family protein</fullName>
    </recommendedName>
</protein>
<dbReference type="RefSeq" id="WP_217899467.1">
    <property type="nucleotide sequence ID" value="NZ_FZNO01000043.1"/>
</dbReference>
<keyword evidence="1" id="KW-1133">Transmembrane helix</keyword>
<feature type="transmembrane region" description="Helical" evidence="1">
    <location>
        <begin position="120"/>
        <end position="146"/>
    </location>
</feature>
<dbReference type="Pfam" id="PF16481">
    <property type="entry name" value="DUF5058"/>
    <property type="match status" value="1"/>
</dbReference>
<reference evidence="2 3" key="1">
    <citation type="submission" date="2017-06" db="EMBL/GenBank/DDBJ databases">
        <authorList>
            <person name="Kim H.J."/>
            <person name="Triplett B.A."/>
        </authorList>
    </citation>
    <scope>NUCLEOTIDE SEQUENCE [LARGE SCALE GENOMIC DNA]</scope>
    <source>
        <strain evidence="2 3">DSM 44272</strain>
    </source>
</reference>
<keyword evidence="1" id="KW-0812">Transmembrane</keyword>
<feature type="transmembrane region" description="Helical" evidence="1">
    <location>
        <begin position="53"/>
        <end position="78"/>
    </location>
</feature>
<sequence length="242" mass="24926">MEELSAYVNSPVLWFFALGVFGVIIVQTMIYMRAARRAGPQLDFPREDLRASFRSGAVAAIGPSLAIVIVAVALLALFGTPAVLVRIGLVGSAATETASASLASGTMGATLGGEGYTPEVFTVAFFAMSLSGGMWMLATLVLTPLLKHGDVKMRAINPALMAIVPAAALLAAFASLGIAELGKSTGHIIVVVVSALTMAVCLALARALNAAWLREWGLGFSIILGLVVAYFVHSAGLGPPPA</sequence>
<accession>A0A239AF19</accession>
<name>A0A239AF19_9ACTN</name>
<feature type="transmembrane region" description="Helical" evidence="1">
    <location>
        <begin position="185"/>
        <end position="204"/>
    </location>
</feature>
<dbReference type="InterPro" id="IPR032479">
    <property type="entry name" value="DUF5058"/>
</dbReference>
<evidence type="ECO:0000313" key="3">
    <source>
        <dbReference type="Proteomes" id="UP000198403"/>
    </source>
</evidence>
<keyword evidence="1" id="KW-0472">Membrane</keyword>
<feature type="transmembrane region" description="Helical" evidence="1">
    <location>
        <begin position="12"/>
        <end position="32"/>
    </location>
</feature>
<dbReference type="EMBL" id="FZNO01000043">
    <property type="protein sequence ID" value="SNR94150.1"/>
    <property type="molecule type" value="Genomic_DNA"/>
</dbReference>